<dbReference type="AlphaFoldDB" id="A0A7C9RGE3"/>
<keyword evidence="1" id="KW-1133">Transmembrane helix</keyword>
<comment type="caution">
    <text evidence="2">The sequence shown here is derived from an EMBL/GenBank/DDBJ whole genome shotgun (WGS) entry which is preliminary data.</text>
</comment>
<dbReference type="Proteomes" id="UP000480266">
    <property type="component" value="Unassembled WGS sequence"/>
</dbReference>
<gene>
    <name evidence="2" type="ORF">G4V63_13555</name>
</gene>
<evidence type="ECO:0000256" key="1">
    <source>
        <dbReference type="SAM" id="Phobius"/>
    </source>
</evidence>
<sequence length="153" mass="16317">MEATPEAVNNAIVNGDPATVSAALSKADTEACAKYDFLKSVVEGNTAQAQTINATMTAEVAKGMPWYHWRNLYGISVVVEVAAVSAVFLYSLILDPVMNARFVTSSGWLTGWYTLRFGLLGFIQNASSNEKIAAVTGEAPSIIKNIAKAVRGK</sequence>
<accession>A0A7C9RGE3</accession>
<organism evidence="2 3">
    <name type="scientific">Candidatus Afipia apatlaquensis</name>
    <dbReference type="NCBI Taxonomy" id="2712852"/>
    <lineage>
        <taxon>Bacteria</taxon>
        <taxon>Pseudomonadati</taxon>
        <taxon>Pseudomonadota</taxon>
        <taxon>Alphaproteobacteria</taxon>
        <taxon>Hyphomicrobiales</taxon>
        <taxon>Nitrobacteraceae</taxon>
        <taxon>Afipia</taxon>
    </lineage>
</organism>
<feature type="transmembrane region" description="Helical" evidence="1">
    <location>
        <begin position="72"/>
        <end position="93"/>
    </location>
</feature>
<name>A0A7C9RGE3_9BRAD</name>
<keyword evidence="1" id="KW-0812">Transmembrane</keyword>
<keyword evidence="3" id="KW-1185">Reference proteome</keyword>
<reference evidence="2" key="1">
    <citation type="submission" date="2020-02" db="EMBL/GenBank/DDBJ databases">
        <title>Draft genome sequence of Candidatus Afipia apatlaquensis IBT-C3, a potential strain for decolorization of textile dyes.</title>
        <authorList>
            <person name="Sanchez-Reyes A."/>
            <person name="Breton-Deval L."/>
            <person name="Mangelson H."/>
            <person name="Sanchez-Flores A."/>
        </authorList>
    </citation>
    <scope>NUCLEOTIDE SEQUENCE [LARGE SCALE GENOMIC DNA]</scope>
    <source>
        <strain evidence="2">IBT-C3</strain>
    </source>
</reference>
<evidence type="ECO:0000313" key="3">
    <source>
        <dbReference type="Proteomes" id="UP000480266"/>
    </source>
</evidence>
<protein>
    <submittedName>
        <fullName evidence="2">Uncharacterized protein</fullName>
    </submittedName>
</protein>
<evidence type="ECO:0000313" key="2">
    <source>
        <dbReference type="EMBL" id="NGX96201.1"/>
    </source>
</evidence>
<proteinExistence type="predicted"/>
<keyword evidence="1" id="KW-0472">Membrane</keyword>
<dbReference type="EMBL" id="JAAMRR010000712">
    <property type="protein sequence ID" value="NGX96201.1"/>
    <property type="molecule type" value="Genomic_DNA"/>
</dbReference>